<dbReference type="KEGG" id="vga:BSQ33_21545"/>
<dbReference type="OrthoDB" id="5904968at2"/>
<organism evidence="1 3">
    <name type="scientific">Vibrio gazogenes</name>
    <dbReference type="NCBI Taxonomy" id="687"/>
    <lineage>
        <taxon>Bacteria</taxon>
        <taxon>Pseudomonadati</taxon>
        <taxon>Pseudomonadota</taxon>
        <taxon>Gammaproteobacteria</taxon>
        <taxon>Vibrionales</taxon>
        <taxon>Vibrionaceae</taxon>
        <taxon>Vibrio</taxon>
    </lineage>
</organism>
<evidence type="ECO:0000313" key="2">
    <source>
        <dbReference type="EMBL" id="ASA58367.1"/>
    </source>
</evidence>
<reference evidence="1 3" key="1">
    <citation type="submission" date="2016-12" db="EMBL/GenBank/DDBJ databases">
        <authorList>
            <person name="Song W.-J."/>
            <person name="Kurnit D.M."/>
        </authorList>
    </citation>
    <scope>NUCLEOTIDE SEQUENCE [LARGE SCALE GENOMIC DNA]</scope>
    <source>
        <strain evidence="1 3">ATCC 43942</strain>
        <plasmid evidence="3">Plasmid unnamed1</plasmid>
        <plasmid evidence="2">unnamed1</plasmid>
    </source>
</reference>
<dbReference type="Proteomes" id="UP000196708">
    <property type="component" value="Plasmid unnamed1"/>
</dbReference>
<proteinExistence type="predicted"/>
<keyword evidence="2" id="KW-0614">Plasmid</keyword>
<dbReference type="EMBL" id="CP018837">
    <property type="protein sequence ID" value="ASA58367.1"/>
    <property type="molecule type" value="Genomic_DNA"/>
</dbReference>
<dbReference type="EMBL" id="CP018835">
    <property type="protein sequence ID" value="ASA54428.1"/>
    <property type="molecule type" value="Genomic_DNA"/>
</dbReference>
<name>A0A1Z2SB60_VIBGA</name>
<dbReference type="RefSeq" id="WP_088132949.1">
    <property type="nucleotide sequence ID" value="NZ_CP018835.1"/>
</dbReference>
<evidence type="ECO:0000313" key="3">
    <source>
        <dbReference type="Proteomes" id="UP000196708"/>
    </source>
</evidence>
<geneLocation type="plasmid" evidence="2">
    <name>unnamed1</name>
</geneLocation>
<sequence length="105" mass="11790">MKTLSIDEINRDLNALDAADQLTSVLKAEIDKFKDMNPQKLVKQAMGMLMKGDMSLEALGLPVNLFDQIEQLEKINRVARAKYRARIIADRAMLGEIEPALMTEA</sequence>
<dbReference type="Proteomes" id="UP000196708">
    <property type="component" value="Chromosome 1"/>
</dbReference>
<protein>
    <submittedName>
        <fullName evidence="1">Uncharacterized protein</fullName>
    </submittedName>
</protein>
<gene>
    <name evidence="1" type="ORF">BSQ33_00925</name>
    <name evidence="2" type="ORF">BSQ33_21545</name>
</gene>
<accession>A0A1Z2SB60</accession>
<dbReference type="AlphaFoldDB" id="A0A1Z2SB60"/>
<evidence type="ECO:0000313" key="1">
    <source>
        <dbReference type="EMBL" id="ASA54428.1"/>
    </source>
</evidence>
<dbReference type="KEGG" id="vga:BSQ33_00925"/>